<dbReference type="GeneID" id="72190156"/>
<dbReference type="KEGG" id="haxz:M0R88_09835"/>
<accession>A0A8U0ID02</accession>
<dbReference type="Pfam" id="PF24430">
    <property type="entry name" value="DUF7553"/>
    <property type="match status" value="1"/>
</dbReference>
<keyword evidence="2" id="KW-1185">Reference proteome</keyword>
<dbReference type="Proteomes" id="UP000830434">
    <property type="component" value="Chromosome"/>
</dbReference>
<evidence type="ECO:0000313" key="2">
    <source>
        <dbReference type="Proteomes" id="UP000830434"/>
    </source>
</evidence>
<gene>
    <name evidence="1" type="ORF">M0R88_09835</name>
</gene>
<dbReference type="RefSeq" id="WP_248653338.1">
    <property type="nucleotide sequence ID" value="NZ_CP096658.1"/>
</dbReference>
<evidence type="ECO:0000313" key="1">
    <source>
        <dbReference type="EMBL" id="UPV98832.1"/>
    </source>
</evidence>
<dbReference type="AlphaFoldDB" id="A0A8U0ID02"/>
<dbReference type="InterPro" id="IPR055975">
    <property type="entry name" value="DUF7553"/>
</dbReference>
<organism evidence="1 2">
    <name type="scientific">Halorussus gelatinilyticus</name>
    <dbReference type="NCBI Taxonomy" id="2937524"/>
    <lineage>
        <taxon>Archaea</taxon>
        <taxon>Methanobacteriati</taxon>
        <taxon>Methanobacteriota</taxon>
        <taxon>Stenosarchaea group</taxon>
        <taxon>Halobacteria</taxon>
        <taxon>Halobacteriales</taxon>
        <taxon>Haladaptataceae</taxon>
        <taxon>Halorussus</taxon>
    </lineage>
</organism>
<proteinExistence type="predicted"/>
<reference evidence="1" key="1">
    <citation type="submission" date="2022-04" db="EMBL/GenBank/DDBJ databases">
        <title>Diverse halophilic archaea isolated from saline environments.</title>
        <authorList>
            <person name="Cui H.-L."/>
        </authorList>
    </citation>
    <scope>NUCLEOTIDE SEQUENCE</scope>
    <source>
        <strain evidence="1">XZYJT40</strain>
    </source>
</reference>
<protein>
    <submittedName>
        <fullName evidence="1">Uncharacterized protein</fullName>
    </submittedName>
</protein>
<sequence length="87" mass="10187">MIDLDAIHEEIRYIREDTDADRDVRLSLDSIEEALAGMRSGENDARPDRIKEIRAEIDRLSDDAGGETADELDRLRERIREYEREQL</sequence>
<name>A0A8U0ID02_9EURY</name>
<dbReference type="EMBL" id="CP096658">
    <property type="protein sequence ID" value="UPV98832.1"/>
    <property type="molecule type" value="Genomic_DNA"/>
</dbReference>